<evidence type="ECO:0000256" key="9">
    <source>
        <dbReference type="SAM" id="MobiDB-lite"/>
    </source>
</evidence>
<keyword evidence="7 10" id="KW-1133">Transmembrane helix</keyword>
<reference evidence="12" key="1">
    <citation type="submission" date="2018-04" db="EMBL/GenBank/DDBJ databases">
        <authorList>
            <person name="Go L.Y."/>
            <person name="Mitchell J.A."/>
        </authorList>
    </citation>
    <scope>NUCLEOTIDE SEQUENCE</scope>
    <source>
        <tissue evidence="12">Whole organism</tissue>
    </source>
</reference>
<dbReference type="InterPro" id="IPR003439">
    <property type="entry name" value="ABC_transporter-like_ATP-bd"/>
</dbReference>
<evidence type="ECO:0000256" key="1">
    <source>
        <dbReference type="ARBA" id="ARBA00004141"/>
    </source>
</evidence>
<proteinExistence type="predicted"/>
<evidence type="ECO:0000256" key="5">
    <source>
        <dbReference type="ARBA" id="ARBA00022741"/>
    </source>
</evidence>
<dbReference type="InterPro" id="IPR026082">
    <property type="entry name" value="ABCA"/>
</dbReference>
<dbReference type="InterPro" id="IPR013525">
    <property type="entry name" value="ABC2_TM"/>
</dbReference>
<evidence type="ECO:0000256" key="6">
    <source>
        <dbReference type="ARBA" id="ARBA00022840"/>
    </source>
</evidence>
<evidence type="ECO:0000313" key="13">
    <source>
        <dbReference type="EMBL" id="SSX20465.1"/>
    </source>
</evidence>
<feature type="transmembrane region" description="Helical" evidence="10">
    <location>
        <begin position="331"/>
        <end position="355"/>
    </location>
</feature>
<protein>
    <submittedName>
        <fullName evidence="12">CSON001513 protein</fullName>
    </submittedName>
</protein>
<dbReference type="GO" id="GO:0016887">
    <property type="term" value="F:ATP hydrolysis activity"/>
    <property type="evidence" value="ECO:0007669"/>
    <property type="project" value="InterPro"/>
</dbReference>
<comment type="subcellular location">
    <subcellularLocation>
        <location evidence="1">Membrane</location>
        <topology evidence="1">Multi-pass membrane protein</topology>
    </subcellularLocation>
</comment>
<feature type="transmembrane region" description="Helical" evidence="10">
    <location>
        <begin position="480"/>
        <end position="501"/>
    </location>
</feature>
<evidence type="ECO:0000256" key="10">
    <source>
        <dbReference type="SAM" id="Phobius"/>
    </source>
</evidence>
<dbReference type="GO" id="GO:0005319">
    <property type="term" value="F:lipid transporter activity"/>
    <property type="evidence" value="ECO:0007669"/>
    <property type="project" value="TreeGrafter"/>
</dbReference>
<dbReference type="InterPro" id="IPR056264">
    <property type="entry name" value="R2_ABCA1-4-like"/>
</dbReference>
<dbReference type="Gene3D" id="3.40.50.300">
    <property type="entry name" value="P-loop containing nucleotide triphosphate hydrolases"/>
    <property type="match status" value="2"/>
</dbReference>
<evidence type="ECO:0000256" key="7">
    <source>
        <dbReference type="ARBA" id="ARBA00022989"/>
    </source>
</evidence>
<keyword evidence="4" id="KW-0677">Repeat</keyword>
<evidence type="ECO:0000313" key="12">
    <source>
        <dbReference type="EMBL" id="SSX00085.1"/>
    </source>
</evidence>
<dbReference type="PROSITE" id="PS00211">
    <property type="entry name" value="ABC_TRANSPORTER_1"/>
    <property type="match status" value="1"/>
</dbReference>
<dbReference type="VEuPathDB" id="VectorBase:CSON001513"/>
<dbReference type="Pfam" id="PF23321">
    <property type="entry name" value="R1_ABCA1"/>
    <property type="match status" value="1"/>
</dbReference>
<dbReference type="InterPro" id="IPR017871">
    <property type="entry name" value="ABC_transporter-like_CS"/>
</dbReference>
<dbReference type="EMBL" id="UFQT01000123">
    <property type="protein sequence ID" value="SSX20465.1"/>
    <property type="molecule type" value="Genomic_DNA"/>
</dbReference>
<keyword evidence="2" id="KW-0813">Transport</keyword>
<gene>
    <name evidence="12" type="primary">CSON001513</name>
</gene>
<feature type="transmembrane region" description="Helical" evidence="10">
    <location>
        <begin position="1234"/>
        <end position="1252"/>
    </location>
</feature>
<dbReference type="PANTHER" id="PTHR19229">
    <property type="entry name" value="ATP-BINDING CASSETTE TRANSPORTER SUBFAMILY A ABCA"/>
    <property type="match status" value="1"/>
</dbReference>
<dbReference type="Pfam" id="PF00005">
    <property type="entry name" value="ABC_tran"/>
    <property type="match status" value="2"/>
</dbReference>
<name>A0A336K9M5_CULSO</name>
<accession>A0A336K9M5</accession>
<reference evidence="13" key="2">
    <citation type="submission" date="2018-07" db="EMBL/GenBank/DDBJ databases">
        <authorList>
            <person name="Quirk P.G."/>
            <person name="Krulwich T.A."/>
        </authorList>
    </citation>
    <scope>NUCLEOTIDE SEQUENCE</scope>
</reference>
<dbReference type="InterPro" id="IPR027417">
    <property type="entry name" value="P-loop_NTPase"/>
</dbReference>
<dbReference type="PANTHER" id="PTHR19229:SF250">
    <property type="entry name" value="ABC TRANSPORTER DOMAIN-CONTAINING PROTEIN-RELATED"/>
    <property type="match status" value="1"/>
</dbReference>
<dbReference type="OMA" id="ARAQTCD"/>
<dbReference type="FunFam" id="3.40.50.300:FF:000327">
    <property type="entry name" value="ATP-binding cassette sub-family A member 3"/>
    <property type="match status" value="1"/>
</dbReference>
<feature type="transmembrane region" description="Helical" evidence="10">
    <location>
        <begin position="405"/>
        <end position="424"/>
    </location>
</feature>
<evidence type="ECO:0000259" key="11">
    <source>
        <dbReference type="PROSITE" id="PS50893"/>
    </source>
</evidence>
<feature type="transmembrane region" description="Helical" evidence="10">
    <location>
        <begin position="292"/>
        <end position="311"/>
    </location>
</feature>
<sequence length="1749" mass="199041">MNSTKYSIVNNNGIQVQGKMTSKWEKFCLLMWKNFLLQWRHKIQTLFELIIPALFSMLVVLIRSLVDPDVYEEASIYKPLGLNSMRDLAKIPEFKLKFFKEINDKLKKQGTKVNVNFEMVYSPKNPILQDLMERIRKSIFDFPLVGDDNVKGLNDSKSLENYMINTNPLVGLELDDSYWNITQLPKILKYAIRLPGELRTTFGPMWANWRTDFLFPFIQQGGARNKEYDDGGVPPGYYRESFLTLQNAVFKAFANQTVDQSSNITLPEYYIRRFPYPPFTGDPLLQGLERMLSIFILLSFVYPCINMVKFITMEKEKQLKESMKIMGLPNWLHWSAWFVKCFIYLFFATLVMLILMKAHWYSNMNVTVFTHSGFFVLWYFLMVYGIATIMFCFLLSVFFSKANTAAAVAGLLWFVTYAPFSLTIQRYDSVTFWQKIFASLFSNAAMGFGTLLIIRHEGNTEGLQWSNLFEQVNIEDDFTVGHTVIMMLISSFIYFMLALYVEKVLPGDFGVAEPWYFPFTKSFWLGNDGFHGVQDSTLLENGNNLHGKDVESEFELGKHAGIETKSLRKVYRNKKTAVKGLTLKMYEDEITVLLGHNGAGKTTTMAMLTGMISPTSGTARVNGIDIRKNINAVRNSLGICFQHNVLFDELTVAEHIEFFARLKGLRKFEIKQEIDHYVDLLQLKDKIHAQAHTLSGGMQRKLSIGIALCANSKVVLCDEPTSGVDPSARRALWDLLLAEKKNRTILLSTHFMDEADILGDRIAIMNEGSLKAVGSPFYLKKKYGTGYRLVCVKHKSCDTSNVTALLRKYVSDIEVKTDVGSELSYQLYTKDSAVFKDMLQDLEENSQSLGLNSYGISMATLEEVFMSIGSDEQKSDENSVTNGSIPNGHQNGHSHNGNIVTIEESKQLVPEIELITGSKLLLHQIEGLFIKKILHTMRHFVLLFLQNLIPVVFLVLTILVVRSWGGNKDLPALHLAPEKYNPTVTLLEQNSTWSYDDFSNSIILYYQKLIQRNRNQEFVRAGQDMNAYYLKISKEKIARVNKRYMFGASVNKTRITAWFNNQPYHTAPISLGLVHNATLMAICDNATTCGIDLTNKPLPYRVETRFDMMQAGNNLGFQLAFNLGFAMSFVAAFYVIFYIKERISRSKLLQFVSGVNIASYWITGFIWDYFTFFCTALISLFTILLFQETGWSTAAELGRCLLVLMCFIWAVLPFTYLASLFFSAPATGFTRLSIIYIFSGVAVFTVVFTMSFEGFKLKDKADLITNIFLIFPHFALSDSLSNLNILNTVISVCDKRCAALPNCKMEELCKTHPLMQRCCERNFFKWDDPGIGKNLFYMFITGIVAFTILLLHEYRIFEMLLYKGKHLYKGPPIPESEDGVVDQDVKDEKNRINSMEPEEIVSTNLVLKNMTKFYNRLLAVNQTCIGVNGSECFGLLGINGAGKSSTFKMLCGDEKISYGDSYVQGASLKTNMKEVYKRIGYCPQFDATVDELTGRETLRIFSLFRGVPKAKIEEITLLLSNELNFTKHLDKKVREYSGGNKRKLSTAIALLGRPSVILLDEPTTGMDPLAKRNFWNAICKLRDQGKTIVLTTHSIEEAEALCTRLCIMVNGEFKCLGSSQHLKNKFSQGYILTVKVGRKDESSGSSPVQESTSNAEQSSKLIYDPVQLNAIKDFIKTKFPLSVLKEEYQGLLTYHIAMADLKWFELFGILEEAKTDSKLNIEDYSIGQTSLEQVFLSFTKYQREDNLLK</sequence>
<keyword evidence="5" id="KW-0547">Nucleotide-binding</keyword>
<feature type="transmembrane region" description="Helical" evidence="10">
    <location>
        <begin position="436"/>
        <end position="454"/>
    </location>
</feature>
<dbReference type="GO" id="GO:0016020">
    <property type="term" value="C:membrane"/>
    <property type="evidence" value="ECO:0007669"/>
    <property type="project" value="UniProtKB-SubCell"/>
</dbReference>
<keyword evidence="3 10" id="KW-0812">Transmembrane</keyword>
<feature type="transmembrane region" description="Helical" evidence="10">
    <location>
        <begin position="1201"/>
        <end position="1222"/>
    </location>
</feature>
<dbReference type="InterPro" id="IPR003593">
    <property type="entry name" value="AAA+_ATPase"/>
</dbReference>
<feature type="domain" description="ABC transporter" evidence="11">
    <location>
        <begin position="562"/>
        <end position="792"/>
    </location>
</feature>
<dbReference type="SUPFAM" id="SSF52540">
    <property type="entry name" value="P-loop containing nucleoside triphosphate hydrolases"/>
    <property type="match status" value="2"/>
</dbReference>
<evidence type="ECO:0000256" key="2">
    <source>
        <dbReference type="ARBA" id="ARBA00022448"/>
    </source>
</evidence>
<evidence type="ECO:0000256" key="8">
    <source>
        <dbReference type="ARBA" id="ARBA00023136"/>
    </source>
</evidence>
<dbReference type="GO" id="GO:0005524">
    <property type="term" value="F:ATP binding"/>
    <property type="evidence" value="ECO:0007669"/>
    <property type="project" value="UniProtKB-KW"/>
</dbReference>
<keyword evidence="6" id="KW-0067">ATP-binding</keyword>
<feature type="transmembrane region" description="Helical" evidence="10">
    <location>
        <begin position="940"/>
        <end position="961"/>
    </location>
</feature>
<evidence type="ECO:0000256" key="3">
    <source>
        <dbReference type="ARBA" id="ARBA00022692"/>
    </source>
</evidence>
<feature type="transmembrane region" description="Helical" evidence="10">
    <location>
        <begin position="1115"/>
        <end position="1139"/>
    </location>
</feature>
<dbReference type="FunFam" id="3.40.50.300:FF:000298">
    <property type="entry name" value="ATP-binding cassette sub-family A member 12"/>
    <property type="match status" value="1"/>
</dbReference>
<keyword evidence="8 10" id="KW-0472">Membrane</keyword>
<feature type="region of interest" description="Disordered" evidence="9">
    <location>
        <begin position="873"/>
        <end position="895"/>
    </location>
</feature>
<feature type="transmembrane region" description="Helical" evidence="10">
    <location>
        <begin position="1160"/>
        <end position="1186"/>
    </location>
</feature>
<feature type="transmembrane region" description="Helical" evidence="10">
    <location>
        <begin position="376"/>
        <end position="399"/>
    </location>
</feature>
<dbReference type="EMBL" id="UFQS01000123">
    <property type="protein sequence ID" value="SSX00085.1"/>
    <property type="molecule type" value="Genomic_DNA"/>
</dbReference>
<evidence type="ECO:0000256" key="4">
    <source>
        <dbReference type="ARBA" id="ARBA00022737"/>
    </source>
</evidence>
<dbReference type="Pfam" id="PF12698">
    <property type="entry name" value="ABC2_membrane_3"/>
    <property type="match status" value="2"/>
</dbReference>
<feature type="transmembrane region" description="Helical" evidence="10">
    <location>
        <begin position="1335"/>
        <end position="1354"/>
    </location>
</feature>
<organism evidence="12">
    <name type="scientific">Culicoides sonorensis</name>
    <name type="common">Biting midge</name>
    <dbReference type="NCBI Taxonomy" id="179676"/>
    <lineage>
        <taxon>Eukaryota</taxon>
        <taxon>Metazoa</taxon>
        <taxon>Ecdysozoa</taxon>
        <taxon>Arthropoda</taxon>
        <taxon>Hexapoda</taxon>
        <taxon>Insecta</taxon>
        <taxon>Pterygota</taxon>
        <taxon>Neoptera</taxon>
        <taxon>Endopterygota</taxon>
        <taxon>Diptera</taxon>
        <taxon>Nematocera</taxon>
        <taxon>Chironomoidea</taxon>
        <taxon>Ceratopogonidae</taxon>
        <taxon>Ceratopogoninae</taxon>
        <taxon>Culicoides</taxon>
        <taxon>Monoculicoides</taxon>
    </lineage>
</organism>
<dbReference type="PROSITE" id="PS50893">
    <property type="entry name" value="ABC_TRANSPORTER_2"/>
    <property type="match status" value="2"/>
</dbReference>
<dbReference type="SMART" id="SM00382">
    <property type="entry name" value="AAA"/>
    <property type="match status" value="2"/>
</dbReference>
<dbReference type="CDD" id="cd03263">
    <property type="entry name" value="ABC_subfamily_A"/>
    <property type="match status" value="2"/>
</dbReference>
<dbReference type="GO" id="GO:0140359">
    <property type="term" value="F:ABC-type transporter activity"/>
    <property type="evidence" value="ECO:0007669"/>
    <property type="project" value="InterPro"/>
</dbReference>
<feature type="domain" description="ABC transporter" evidence="11">
    <location>
        <begin position="1405"/>
        <end position="1635"/>
    </location>
</feature>